<evidence type="ECO:0008006" key="2">
    <source>
        <dbReference type="Google" id="ProtNLM"/>
    </source>
</evidence>
<dbReference type="EMBL" id="LAZR01001017">
    <property type="protein sequence ID" value="KKN52483.1"/>
    <property type="molecule type" value="Genomic_DNA"/>
</dbReference>
<evidence type="ECO:0000313" key="1">
    <source>
        <dbReference type="EMBL" id="KKN52483.1"/>
    </source>
</evidence>
<comment type="caution">
    <text evidence="1">The sequence shown here is derived from an EMBL/GenBank/DDBJ whole genome shotgun (WGS) entry which is preliminary data.</text>
</comment>
<accession>A0A0F9UFW0</accession>
<sequence length="90" mass="10009">MICRPSGAITNFQLYLHLTCHASSILGGGSVAEYDQKVLRCLGGEGTGCYLAGYYAKYDKRIPRDMQRALYEYGCQLRSDDTCRAVASMR</sequence>
<dbReference type="AlphaFoldDB" id="A0A0F9UFW0"/>
<reference evidence="1" key="1">
    <citation type="journal article" date="2015" name="Nature">
        <title>Complex archaea that bridge the gap between prokaryotes and eukaryotes.</title>
        <authorList>
            <person name="Spang A."/>
            <person name="Saw J.H."/>
            <person name="Jorgensen S.L."/>
            <person name="Zaremba-Niedzwiedzka K."/>
            <person name="Martijn J."/>
            <person name="Lind A.E."/>
            <person name="van Eijk R."/>
            <person name="Schleper C."/>
            <person name="Guy L."/>
            <person name="Ettema T.J."/>
        </authorList>
    </citation>
    <scope>NUCLEOTIDE SEQUENCE</scope>
</reference>
<organism evidence="1">
    <name type="scientific">marine sediment metagenome</name>
    <dbReference type="NCBI Taxonomy" id="412755"/>
    <lineage>
        <taxon>unclassified sequences</taxon>
        <taxon>metagenomes</taxon>
        <taxon>ecological metagenomes</taxon>
    </lineage>
</organism>
<gene>
    <name evidence="1" type="ORF">LCGC14_0612150</name>
</gene>
<protein>
    <recommendedName>
        <fullName evidence="2">Beta-lactamase</fullName>
    </recommendedName>
</protein>
<name>A0A0F9UFW0_9ZZZZ</name>
<proteinExistence type="predicted"/>